<keyword evidence="2" id="KW-0479">Metal-binding</keyword>
<evidence type="ECO:0000256" key="3">
    <source>
        <dbReference type="ARBA" id="ARBA00022801"/>
    </source>
</evidence>
<gene>
    <name evidence="6" type="ORF">E3N88_44173</name>
</gene>
<comment type="caution">
    <text evidence="6">The sequence shown here is derived from an EMBL/GenBank/DDBJ whole genome shotgun (WGS) entry which is preliminary data.</text>
</comment>
<dbReference type="InterPro" id="IPR012337">
    <property type="entry name" value="RNaseH-like_sf"/>
</dbReference>
<dbReference type="AlphaFoldDB" id="A0A5N6LDC8"/>
<feature type="compositionally biased region" description="Basic and acidic residues" evidence="5">
    <location>
        <begin position="49"/>
        <end position="58"/>
    </location>
</feature>
<proteinExistence type="predicted"/>
<keyword evidence="3" id="KW-0378">Hydrolase</keyword>
<accession>A0A5N6LDC8</accession>
<dbReference type="PANTHER" id="PTHR13620">
    <property type="entry name" value="3-5 EXONUCLEASE"/>
    <property type="match status" value="1"/>
</dbReference>
<dbReference type="OrthoDB" id="1920326at2759"/>
<dbReference type="Gene3D" id="3.30.420.10">
    <property type="entry name" value="Ribonuclease H-like superfamily/Ribonuclease H"/>
    <property type="match status" value="2"/>
</dbReference>
<dbReference type="Proteomes" id="UP000326396">
    <property type="component" value="Unassembled WGS sequence"/>
</dbReference>
<dbReference type="InterPro" id="IPR036397">
    <property type="entry name" value="RNaseH_sf"/>
</dbReference>
<dbReference type="InterPro" id="IPR051132">
    <property type="entry name" value="3-5_Exonuclease_domain"/>
</dbReference>
<dbReference type="GO" id="GO:0046872">
    <property type="term" value="F:metal ion binding"/>
    <property type="evidence" value="ECO:0007669"/>
    <property type="project" value="UniProtKB-KW"/>
</dbReference>
<keyword evidence="1" id="KW-0540">Nuclease</keyword>
<protein>
    <recommendedName>
        <fullName evidence="8">3'-5' exonuclease domain-containing protein</fullName>
    </recommendedName>
</protein>
<evidence type="ECO:0000256" key="1">
    <source>
        <dbReference type="ARBA" id="ARBA00022722"/>
    </source>
</evidence>
<evidence type="ECO:0000256" key="2">
    <source>
        <dbReference type="ARBA" id="ARBA00022723"/>
    </source>
</evidence>
<evidence type="ECO:0000256" key="4">
    <source>
        <dbReference type="ARBA" id="ARBA00022839"/>
    </source>
</evidence>
<dbReference type="SUPFAM" id="SSF53098">
    <property type="entry name" value="Ribonuclease H-like"/>
    <property type="match status" value="1"/>
</dbReference>
<evidence type="ECO:0000256" key="5">
    <source>
        <dbReference type="SAM" id="MobiDB-lite"/>
    </source>
</evidence>
<feature type="region of interest" description="Disordered" evidence="5">
    <location>
        <begin position="46"/>
        <end position="65"/>
    </location>
</feature>
<organism evidence="6 7">
    <name type="scientific">Mikania micrantha</name>
    <name type="common">bitter vine</name>
    <dbReference type="NCBI Taxonomy" id="192012"/>
    <lineage>
        <taxon>Eukaryota</taxon>
        <taxon>Viridiplantae</taxon>
        <taxon>Streptophyta</taxon>
        <taxon>Embryophyta</taxon>
        <taxon>Tracheophyta</taxon>
        <taxon>Spermatophyta</taxon>
        <taxon>Magnoliopsida</taxon>
        <taxon>eudicotyledons</taxon>
        <taxon>Gunneridae</taxon>
        <taxon>Pentapetalae</taxon>
        <taxon>asterids</taxon>
        <taxon>campanulids</taxon>
        <taxon>Asterales</taxon>
        <taxon>Asteraceae</taxon>
        <taxon>Asteroideae</taxon>
        <taxon>Heliantheae alliance</taxon>
        <taxon>Eupatorieae</taxon>
        <taxon>Mikania</taxon>
    </lineage>
</organism>
<dbReference type="GO" id="GO:0003676">
    <property type="term" value="F:nucleic acid binding"/>
    <property type="evidence" value="ECO:0007669"/>
    <property type="project" value="InterPro"/>
</dbReference>
<evidence type="ECO:0000313" key="6">
    <source>
        <dbReference type="EMBL" id="KAD0494648.1"/>
    </source>
</evidence>
<evidence type="ECO:0000313" key="7">
    <source>
        <dbReference type="Proteomes" id="UP000326396"/>
    </source>
</evidence>
<dbReference type="GO" id="GO:0008408">
    <property type="term" value="F:3'-5' exonuclease activity"/>
    <property type="evidence" value="ECO:0007669"/>
    <property type="project" value="UniProtKB-ARBA"/>
</dbReference>
<reference evidence="6 7" key="1">
    <citation type="submission" date="2019-05" db="EMBL/GenBank/DDBJ databases">
        <title>Mikania micrantha, genome provides insights into the molecular mechanism of rapid growth.</title>
        <authorList>
            <person name="Liu B."/>
        </authorList>
    </citation>
    <scope>NUCLEOTIDE SEQUENCE [LARGE SCALE GENOMIC DNA]</scope>
    <source>
        <strain evidence="6">NLD-2019</strain>
        <tissue evidence="6">Leaf</tissue>
    </source>
</reference>
<evidence type="ECO:0008006" key="8">
    <source>
        <dbReference type="Google" id="ProtNLM"/>
    </source>
</evidence>
<dbReference type="PANTHER" id="PTHR13620:SF109">
    <property type="entry name" value="3'-5' EXONUCLEASE"/>
    <property type="match status" value="1"/>
</dbReference>
<sequence>MEIPKFDLNQRSSSASVCSDWDLEFTIEELQSIEAVFESAASSSSSRKTAADCDGDRPKTRRRLPDSLFNYGGRSTLSSDNSLIECNPIGASSSCSLLPCRRNRFSNPYISSCRAMPKMRFPAMTFKGHIVYSRTFSEVKKAADELLKFVESKNSDGNRVVIGFDIEWRPTFKKGAGQSKAAVIQICADAARCHAGVGIAGDARKVFNDYDVSVDALEDLSRLANKKLGGEPKLWGLSSLAEKLICKQVCLDTAGCKLNPFGQNGLMYVVNFLQWVIWERALLRKTWLIFTKYRLNCKQVLKPSKIRLGNWEANPLSAEQQLHLVSNKQRFSHTQLNLNIDQVLNLLPEPDTYTNEAAEAVASS</sequence>
<dbReference type="EMBL" id="SZYD01001632">
    <property type="protein sequence ID" value="KAD0494648.1"/>
    <property type="molecule type" value="Genomic_DNA"/>
</dbReference>
<keyword evidence="7" id="KW-1185">Reference proteome</keyword>
<name>A0A5N6LDC8_9ASTR</name>
<keyword evidence="4" id="KW-0269">Exonuclease</keyword>